<comment type="caution">
    <text evidence="2">The sequence shown here is derived from an EMBL/GenBank/DDBJ whole genome shotgun (WGS) entry which is preliminary data.</text>
</comment>
<dbReference type="EMBL" id="MVGC01000306">
    <property type="protein sequence ID" value="RJE20452.1"/>
    <property type="molecule type" value="Genomic_DNA"/>
</dbReference>
<reference evidence="3" key="1">
    <citation type="submission" date="2017-02" db="EMBL/GenBank/DDBJ databases">
        <authorList>
            <person name="Tafer H."/>
            <person name="Lopandic K."/>
        </authorList>
    </citation>
    <scope>NUCLEOTIDE SEQUENCE [LARGE SCALE GENOMIC DNA]</scope>
    <source>
        <strain evidence="3">CBS 366.77</strain>
    </source>
</reference>
<dbReference type="InterPro" id="IPR053140">
    <property type="entry name" value="GDSL_Rv0518-like"/>
</dbReference>
<dbReference type="Gene3D" id="3.40.50.1110">
    <property type="entry name" value="SGNH hydrolase"/>
    <property type="match status" value="1"/>
</dbReference>
<dbReference type="CDD" id="cd01830">
    <property type="entry name" value="XynE_like"/>
    <property type="match status" value="1"/>
</dbReference>
<evidence type="ECO:0000313" key="3">
    <source>
        <dbReference type="Proteomes" id="UP000266188"/>
    </source>
</evidence>
<name>A0A3A2ZBG5_9EURO</name>
<dbReference type="PANTHER" id="PTHR43784">
    <property type="entry name" value="GDSL-LIKE LIPASE/ACYLHYDROLASE, PUTATIVE (AFU_ORTHOLOGUE AFUA_2G00820)-RELATED"/>
    <property type="match status" value="1"/>
</dbReference>
<gene>
    <name evidence="2" type="ORF">PHISCL_07213</name>
</gene>
<dbReference type="PANTHER" id="PTHR43784:SF3">
    <property type="entry name" value="GDSL FAMILY LIPASE"/>
    <property type="match status" value="1"/>
</dbReference>
<dbReference type="SUPFAM" id="SSF52266">
    <property type="entry name" value="SGNH hydrolase"/>
    <property type="match status" value="1"/>
</dbReference>
<dbReference type="InterPro" id="IPR036514">
    <property type="entry name" value="SGNH_hydro_sf"/>
</dbReference>
<proteinExistence type="predicted"/>
<sequence length="223" mass="25001">MAMEATLTKTTGKKLHCKPEWEAEHHRWPDLLLSKMQHHHSTSSIAILNQAAGGNRILHDGLGPNVISRVDRDVLSHSGVRYAMIWEGVNDIGVAAPDPETQKAIGDELIVAFKQIATRIHAAEIPIFGATISPFGTPPGSNVTQAYSDPEREKTRQRVNEWIRTSSVFDFVLDFDRVLRDPNDSSRLAPEYDLGDHLHPSVNGYRALVEYFPLDVFGHYKAW</sequence>
<dbReference type="GO" id="GO:0016787">
    <property type="term" value="F:hydrolase activity"/>
    <property type="evidence" value="ECO:0007669"/>
    <property type="project" value="UniProtKB-KW"/>
</dbReference>
<evidence type="ECO:0000313" key="2">
    <source>
        <dbReference type="EMBL" id="RJE20452.1"/>
    </source>
</evidence>
<dbReference type="InterPro" id="IPR013830">
    <property type="entry name" value="SGNH_hydro"/>
</dbReference>
<dbReference type="Proteomes" id="UP000266188">
    <property type="component" value="Unassembled WGS sequence"/>
</dbReference>
<dbReference type="OrthoDB" id="10071171at2759"/>
<protein>
    <submittedName>
        <fullName evidence="2">Extracellular GDSL-like lipase acylhydrolase</fullName>
    </submittedName>
</protein>
<dbReference type="Pfam" id="PF13472">
    <property type="entry name" value="Lipase_GDSL_2"/>
    <property type="match status" value="1"/>
</dbReference>
<keyword evidence="3" id="KW-1185">Reference proteome</keyword>
<feature type="domain" description="SGNH hydrolase-type esterase" evidence="1">
    <location>
        <begin position="23"/>
        <end position="207"/>
    </location>
</feature>
<dbReference type="STRING" id="2070753.A0A3A2ZBG5"/>
<evidence type="ECO:0000259" key="1">
    <source>
        <dbReference type="Pfam" id="PF13472"/>
    </source>
</evidence>
<dbReference type="AlphaFoldDB" id="A0A3A2ZBG5"/>
<accession>A0A3A2ZBG5</accession>
<keyword evidence="2" id="KW-0378">Hydrolase</keyword>
<organism evidence="2 3">
    <name type="scientific">Aspergillus sclerotialis</name>
    <dbReference type="NCBI Taxonomy" id="2070753"/>
    <lineage>
        <taxon>Eukaryota</taxon>
        <taxon>Fungi</taxon>
        <taxon>Dikarya</taxon>
        <taxon>Ascomycota</taxon>
        <taxon>Pezizomycotina</taxon>
        <taxon>Eurotiomycetes</taxon>
        <taxon>Eurotiomycetidae</taxon>
        <taxon>Eurotiales</taxon>
        <taxon>Aspergillaceae</taxon>
        <taxon>Aspergillus</taxon>
        <taxon>Aspergillus subgen. Polypaecilum</taxon>
    </lineage>
</organism>